<keyword evidence="6" id="KW-0238">DNA-binding</keyword>
<evidence type="ECO:0000259" key="10">
    <source>
        <dbReference type="PROSITE" id="PS50162"/>
    </source>
</evidence>
<dbReference type="InterPro" id="IPR023400">
    <property type="entry name" value="RecA_C_sf"/>
</dbReference>
<evidence type="ECO:0000256" key="6">
    <source>
        <dbReference type="ARBA" id="ARBA00023125"/>
    </source>
</evidence>
<evidence type="ECO:0000256" key="3">
    <source>
        <dbReference type="ARBA" id="ARBA00022741"/>
    </source>
</evidence>
<keyword evidence="5" id="KW-0067">ATP-binding</keyword>
<dbReference type="GO" id="GO:0009432">
    <property type="term" value="P:SOS response"/>
    <property type="evidence" value="ECO:0007669"/>
    <property type="project" value="UniProtKB-KW"/>
</dbReference>
<feature type="domain" description="RecA family profile 1" evidence="10">
    <location>
        <begin position="1"/>
        <end position="54"/>
    </location>
</feature>
<proteinExistence type="inferred from homology"/>
<organism evidence="12 13">
    <name type="scientific">Thalassospira lucentensis</name>
    <dbReference type="NCBI Taxonomy" id="168935"/>
    <lineage>
        <taxon>Bacteria</taxon>
        <taxon>Pseudomonadati</taxon>
        <taxon>Pseudomonadota</taxon>
        <taxon>Alphaproteobacteria</taxon>
        <taxon>Rhodospirillales</taxon>
        <taxon>Thalassospiraceae</taxon>
        <taxon>Thalassospira</taxon>
    </lineage>
</organism>
<comment type="similarity">
    <text evidence="1">Belongs to the RecA family.</text>
</comment>
<dbReference type="SUPFAM" id="SSF54752">
    <property type="entry name" value="RecA protein, C-terminal domain"/>
    <property type="match status" value="1"/>
</dbReference>
<evidence type="ECO:0000256" key="1">
    <source>
        <dbReference type="ARBA" id="ARBA00009391"/>
    </source>
</evidence>
<dbReference type="AlphaFoldDB" id="A0A358HMF5"/>
<evidence type="ECO:0000256" key="9">
    <source>
        <dbReference type="ARBA" id="ARBA00023236"/>
    </source>
</evidence>
<dbReference type="EMBL" id="DOOG01000007">
    <property type="protein sequence ID" value="HBU96365.1"/>
    <property type="molecule type" value="Genomic_DNA"/>
</dbReference>
<evidence type="ECO:0000256" key="7">
    <source>
        <dbReference type="ARBA" id="ARBA00023172"/>
    </source>
</evidence>
<dbReference type="InterPro" id="IPR020584">
    <property type="entry name" value="DNA_recomb/repair_RecA_CS"/>
</dbReference>
<evidence type="ECO:0000313" key="12">
    <source>
        <dbReference type="EMBL" id="HBU96365.1"/>
    </source>
</evidence>
<dbReference type="Proteomes" id="UP000264753">
    <property type="component" value="Unassembled WGS sequence"/>
</dbReference>
<evidence type="ECO:0000256" key="2">
    <source>
        <dbReference type="ARBA" id="ARBA00015553"/>
    </source>
</evidence>
<protein>
    <recommendedName>
        <fullName evidence="2">Protein RecA</fullName>
    </recommendedName>
</protein>
<dbReference type="InterPro" id="IPR013765">
    <property type="entry name" value="DNA_recomb/repair_RecA"/>
</dbReference>
<dbReference type="SUPFAM" id="SSF52540">
    <property type="entry name" value="P-loop containing nucleoside triphosphate hydrolases"/>
    <property type="match status" value="1"/>
</dbReference>
<keyword evidence="4" id="KW-0227">DNA damage</keyword>
<dbReference type="InterPro" id="IPR049261">
    <property type="entry name" value="RecA-like_C"/>
</dbReference>
<dbReference type="PROSITE" id="PS00321">
    <property type="entry name" value="RECA_1"/>
    <property type="match status" value="1"/>
</dbReference>
<dbReference type="PROSITE" id="PS50162">
    <property type="entry name" value="RECA_2"/>
    <property type="match status" value="1"/>
</dbReference>
<dbReference type="InterPro" id="IPR020587">
    <property type="entry name" value="RecA_monomer-monomer_interface"/>
</dbReference>
<dbReference type="PRINTS" id="PR00142">
    <property type="entry name" value="RECA"/>
</dbReference>
<dbReference type="InterPro" id="IPR027417">
    <property type="entry name" value="P-loop_NTPase"/>
</dbReference>
<feature type="non-terminal residue" evidence="12">
    <location>
        <position position="1"/>
    </location>
</feature>
<keyword evidence="3" id="KW-0547">Nucleotide-binding</keyword>
<evidence type="ECO:0000256" key="5">
    <source>
        <dbReference type="ARBA" id="ARBA00022840"/>
    </source>
</evidence>
<dbReference type="InterPro" id="IPR049428">
    <property type="entry name" value="RecA-like_N"/>
</dbReference>
<evidence type="ECO:0000256" key="4">
    <source>
        <dbReference type="ARBA" id="ARBA00022763"/>
    </source>
</evidence>
<dbReference type="Pfam" id="PF21096">
    <property type="entry name" value="RecA_C"/>
    <property type="match status" value="1"/>
</dbReference>
<keyword evidence="9" id="KW-0742">SOS response</keyword>
<evidence type="ECO:0000256" key="8">
    <source>
        <dbReference type="ARBA" id="ARBA00023204"/>
    </source>
</evidence>
<dbReference type="GO" id="GO:0140664">
    <property type="term" value="F:ATP-dependent DNA damage sensor activity"/>
    <property type="evidence" value="ECO:0007669"/>
    <property type="project" value="InterPro"/>
</dbReference>
<dbReference type="Pfam" id="PF00154">
    <property type="entry name" value="RecA_N"/>
    <property type="match status" value="1"/>
</dbReference>
<dbReference type="PROSITE" id="PS50163">
    <property type="entry name" value="RECA_3"/>
    <property type="match status" value="1"/>
</dbReference>
<evidence type="ECO:0000259" key="11">
    <source>
        <dbReference type="PROSITE" id="PS50163"/>
    </source>
</evidence>
<feature type="domain" description="RecA family profile 2" evidence="11">
    <location>
        <begin position="59"/>
        <end position="132"/>
    </location>
</feature>
<dbReference type="PANTHER" id="PTHR45900:SF1">
    <property type="entry name" value="MITOCHONDRIAL DNA REPAIR PROTEIN RECA HOMOLOG-RELATED"/>
    <property type="match status" value="1"/>
</dbReference>
<dbReference type="GO" id="GO:0005524">
    <property type="term" value="F:ATP binding"/>
    <property type="evidence" value="ECO:0007669"/>
    <property type="project" value="UniProtKB-KW"/>
</dbReference>
<keyword evidence="7" id="KW-0233">DNA recombination</keyword>
<sequence length="205" mass="22625">VVDSVAALVPRAELEGEMGDTHVGLQARLMSQALRKLTSSVSRSNCMVIFINQIRMKIGVMFGSPETTSGGNALKFYASVRLDIRRIGQIKDRDEVVGNQTRVKVVKNKMAPPFKQVEFDIMYGEGISKMGEILDLGVKAGIVEKSGSWFSYNSTRIGQGRENAKTFLRENPEMTNEIEASIRESAGLISEAMTNMKEDDPSNDD</sequence>
<dbReference type="Gene3D" id="3.40.50.300">
    <property type="entry name" value="P-loop containing nucleotide triphosphate hydrolases"/>
    <property type="match status" value="1"/>
</dbReference>
<dbReference type="GO" id="GO:0006281">
    <property type="term" value="P:DNA repair"/>
    <property type="evidence" value="ECO:0007669"/>
    <property type="project" value="UniProtKB-KW"/>
</dbReference>
<dbReference type="Gene3D" id="3.30.250.10">
    <property type="entry name" value="RecA protein, C-terminal domain"/>
    <property type="match status" value="1"/>
</dbReference>
<keyword evidence="8" id="KW-0234">DNA repair</keyword>
<dbReference type="GO" id="GO:0006310">
    <property type="term" value="P:DNA recombination"/>
    <property type="evidence" value="ECO:0007669"/>
    <property type="project" value="UniProtKB-KW"/>
</dbReference>
<accession>A0A358HMF5</accession>
<evidence type="ECO:0000313" key="13">
    <source>
        <dbReference type="Proteomes" id="UP000264753"/>
    </source>
</evidence>
<name>A0A358HMF5_9PROT</name>
<dbReference type="GO" id="GO:0003697">
    <property type="term" value="F:single-stranded DNA binding"/>
    <property type="evidence" value="ECO:0007669"/>
    <property type="project" value="InterPro"/>
</dbReference>
<dbReference type="InterPro" id="IPR020588">
    <property type="entry name" value="RecA_ATP-bd"/>
</dbReference>
<comment type="caution">
    <text evidence="12">The sequence shown here is derived from an EMBL/GenBank/DDBJ whole genome shotgun (WGS) entry which is preliminary data.</text>
</comment>
<reference evidence="12 13" key="1">
    <citation type="journal article" date="2018" name="Nat. Biotechnol.">
        <title>A standardized bacterial taxonomy based on genome phylogeny substantially revises the tree of life.</title>
        <authorList>
            <person name="Parks D.H."/>
            <person name="Chuvochina M."/>
            <person name="Waite D.W."/>
            <person name="Rinke C."/>
            <person name="Skarshewski A."/>
            <person name="Chaumeil P.A."/>
            <person name="Hugenholtz P."/>
        </authorList>
    </citation>
    <scope>NUCLEOTIDE SEQUENCE [LARGE SCALE GENOMIC DNA]</scope>
    <source>
        <strain evidence="12">UBA8707</strain>
    </source>
</reference>
<dbReference type="GO" id="GO:0005829">
    <property type="term" value="C:cytosol"/>
    <property type="evidence" value="ECO:0007669"/>
    <property type="project" value="TreeGrafter"/>
</dbReference>
<dbReference type="PANTHER" id="PTHR45900">
    <property type="entry name" value="RECA"/>
    <property type="match status" value="1"/>
</dbReference>
<gene>
    <name evidence="12" type="ORF">DEF21_00490</name>
</gene>